<dbReference type="PANTHER" id="PTHR33710">
    <property type="entry name" value="BNAC02G09200D PROTEIN"/>
    <property type="match status" value="1"/>
</dbReference>
<name>A0AAW1GUK7_SAPOF</name>
<comment type="caution">
    <text evidence="1">The sequence shown here is derived from an EMBL/GenBank/DDBJ whole genome shotgun (WGS) entry which is preliminary data.</text>
</comment>
<organism evidence="1 2">
    <name type="scientific">Saponaria officinalis</name>
    <name type="common">Common soapwort</name>
    <name type="synonym">Lychnis saponaria</name>
    <dbReference type="NCBI Taxonomy" id="3572"/>
    <lineage>
        <taxon>Eukaryota</taxon>
        <taxon>Viridiplantae</taxon>
        <taxon>Streptophyta</taxon>
        <taxon>Embryophyta</taxon>
        <taxon>Tracheophyta</taxon>
        <taxon>Spermatophyta</taxon>
        <taxon>Magnoliopsida</taxon>
        <taxon>eudicotyledons</taxon>
        <taxon>Gunneridae</taxon>
        <taxon>Pentapetalae</taxon>
        <taxon>Caryophyllales</taxon>
        <taxon>Caryophyllaceae</taxon>
        <taxon>Caryophylleae</taxon>
        <taxon>Saponaria</taxon>
    </lineage>
</organism>
<dbReference type="AlphaFoldDB" id="A0AAW1GUK7"/>
<dbReference type="Proteomes" id="UP001443914">
    <property type="component" value="Unassembled WGS sequence"/>
</dbReference>
<protein>
    <recommendedName>
        <fullName evidence="3">Endonuclease/exonuclease/phosphatase domain-containing protein</fullName>
    </recommendedName>
</protein>
<evidence type="ECO:0000313" key="1">
    <source>
        <dbReference type="EMBL" id="KAK9668456.1"/>
    </source>
</evidence>
<dbReference type="SUPFAM" id="SSF56219">
    <property type="entry name" value="DNase I-like"/>
    <property type="match status" value="1"/>
</dbReference>
<gene>
    <name evidence="1" type="ORF">RND81_13G061900</name>
</gene>
<dbReference type="InterPro" id="IPR036691">
    <property type="entry name" value="Endo/exonu/phosph_ase_sf"/>
</dbReference>
<reference evidence="1" key="1">
    <citation type="submission" date="2024-03" db="EMBL/GenBank/DDBJ databases">
        <title>WGS assembly of Saponaria officinalis var. Norfolk2.</title>
        <authorList>
            <person name="Jenkins J."/>
            <person name="Shu S."/>
            <person name="Grimwood J."/>
            <person name="Barry K."/>
            <person name="Goodstein D."/>
            <person name="Schmutz J."/>
            <person name="Leebens-Mack J."/>
            <person name="Osbourn A."/>
        </authorList>
    </citation>
    <scope>NUCLEOTIDE SEQUENCE [LARGE SCALE GENOMIC DNA]</scope>
    <source>
        <strain evidence="1">JIC</strain>
    </source>
</reference>
<keyword evidence="2" id="KW-1185">Reference proteome</keyword>
<sequence length="303" mass="34389">MGVLENRIREVNSDRIIRRNLSGLAVFYCFNTHRNVRIWIVWNPRTTTVFPLSVHSQFIHCKILHHGTNLAFHCTFVYASNDPSTRLDLRDALISLRSSVQEWVVLGDFNVIRDSTERISAVLPNLDDILAFNSCILSCGLTDLHSSGCEFTWTNNQDGDDRDWSKLDRAMVNGTWLTSFSLSSVLILPAGVSDHSLVLVSIMPVETRPHRFNFLHYWINMPGYHGLVKDKWSIPATGSSFSKLLMHLRNVREGLRNFHKSHTSGIQKRLSLAKAALDASNLALAGHHTCPILLQHHRDALKF</sequence>
<evidence type="ECO:0008006" key="3">
    <source>
        <dbReference type="Google" id="ProtNLM"/>
    </source>
</evidence>
<proteinExistence type="predicted"/>
<accession>A0AAW1GUK7</accession>
<dbReference type="Gene3D" id="3.60.10.10">
    <property type="entry name" value="Endonuclease/exonuclease/phosphatase"/>
    <property type="match status" value="1"/>
</dbReference>
<evidence type="ECO:0000313" key="2">
    <source>
        <dbReference type="Proteomes" id="UP001443914"/>
    </source>
</evidence>
<dbReference type="PANTHER" id="PTHR33710:SF13">
    <property type="entry name" value="ENDONUCLEASE_EXONUCLEASE_PHOSPHATASE FAMILY PROTEIN"/>
    <property type="match status" value="1"/>
</dbReference>
<dbReference type="EMBL" id="JBDFQZ010000013">
    <property type="protein sequence ID" value="KAK9668456.1"/>
    <property type="molecule type" value="Genomic_DNA"/>
</dbReference>